<evidence type="ECO:0000313" key="3">
    <source>
        <dbReference type="EMBL" id="CAE7266830.1"/>
    </source>
</evidence>
<keyword evidence="1" id="KW-1133">Transmembrane helix</keyword>
<evidence type="ECO:0000313" key="4">
    <source>
        <dbReference type="Proteomes" id="UP000604046"/>
    </source>
</evidence>
<feature type="transmembrane region" description="Helical" evidence="1">
    <location>
        <begin position="277"/>
        <end position="296"/>
    </location>
</feature>
<evidence type="ECO:0000256" key="2">
    <source>
        <dbReference type="SAM" id="SignalP"/>
    </source>
</evidence>
<keyword evidence="1" id="KW-0472">Membrane</keyword>
<protein>
    <recommendedName>
        <fullName evidence="5">Solute carrier family 40 protein</fullName>
    </recommendedName>
</protein>
<keyword evidence="4" id="KW-1185">Reference proteome</keyword>
<feature type="transmembrane region" description="Helical" evidence="1">
    <location>
        <begin position="145"/>
        <end position="169"/>
    </location>
</feature>
<evidence type="ECO:0000256" key="1">
    <source>
        <dbReference type="SAM" id="Phobius"/>
    </source>
</evidence>
<dbReference type="EMBL" id="CAJNDS010001591">
    <property type="protein sequence ID" value="CAE7266830.1"/>
    <property type="molecule type" value="Genomic_DNA"/>
</dbReference>
<keyword evidence="2" id="KW-0732">Signal</keyword>
<dbReference type="OrthoDB" id="10493079at2759"/>
<feature type="transmembrane region" description="Helical" evidence="1">
    <location>
        <begin position="322"/>
        <end position="348"/>
    </location>
</feature>
<feature type="chain" id="PRO_5032844252" description="Solute carrier family 40 protein" evidence="2">
    <location>
        <begin position="18"/>
        <end position="520"/>
    </location>
</feature>
<feature type="transmembrane region" description="Helical" evidence="1">
    <location>
        <begin position="71"/>
        <end position="92"/>
    </location>
</feature>
<comment type="caution">
    <text evidence="3">The sequence shown here is derived from an EMBL/GenBank/DDBJ whole genome shotgun (WGS) entry which is preliminary data.</text>
</comment>
<gene>
    <name evidence="3" type="ORF">SNAT2548_LOCUS14136</name>
</gene>
<feature type="transmembrane region" description="Helical" evidence="1">
    <location>
        <begin position="354"/>
        <end position="374"/>
    </location>
</feature>
<feature type="transmembrane region" description="Helical" evidence="1">
    <location>
        <begin position="113"/>
        <end position="133"/>
    </location>
</feature>
<dbReference type="Proteomes" id="UP000604046">
    <property type="component" value="Unassembled WGS sequence"/>
</dbReference>
<evidence type="ECO:0008006" key="5">
    <source>
        <dbReference type="Google" id="ProtNLM"/>
    </source>
</evidence>
<keyword evidence="1" id="KW-0812">Transmembrane</keyword>
<organism evidence="3 4">
    <name type="scientific">Symbiodinium natans</name>
    <dbReference type="NCBI Taxonomy" id="878477"/>
    <lineage>
        <taxon>Eukaryota</taxon>
        <taxon>Sar</taxon>
        <taxon>Alveolata</taxon>
        <taxon>Dinophyceae</taxon>
        <taxon>Suessiales</taxon>
        <taxon>Symbiodiniaceae</taxon>
        <taxon>Symbiodinium</taxon>
    </lineage>
</organism>
<accession>A0A812MHW3</accession>
<reference evidence="3" key="1">
    <citation type="submission" date="2021-02" db="EMBL/GenBank/DDBJ databases">
        <authorList>
            <person name="Dougan E. K."/>
            <person name="Rhodes N."/>
            <person name="Thang M."/>
            <person name="Chan C."/>
        </authorList>
    </citation>
    <scope>NUCLEOTIDE SEQUENCE</scope>
</reference>
<proteinExistence type="predicted"/>
<feature type="transmembrane region" description="Helical" evidence="1">
    <location>
        <begin position="483"/>
        <end position="506"/>
    </location>
</feature>
<dbReference type="AlphaFoldDB" id="A0A812MHW3"/>
<dbReference type="SUPFAM" id="SSF103473">
    <property type="entry name" value="MFS general substrate transporter"/>
    <property type="match status" value="1"/>
</dbReference>
<dbReference type="InterPro" id="IPR036259">
    <property type="entry name" value="MFS_trans_sf"/>
</dbReference>
<sequence>MRWLPCLLLLAVGSAHPEDSTCEVDDEAVFLQKSLVLVSEPVHLQGAGNTTQEQRTLVALVQAVAETTVPLPAWLCSGVLLVVFVILLQEVLVAPGLVRPALAPPSGALSQAIFVWMWVCTFAASSVVMPVAFDFAIAVGHGAVLSGFLLSAGALGSALGLLAGASCVCEDAWDQPAARRLCVWAGLLTSAIQLLEACVAQSALFPGGGLWLLLALRQGEAFSAGFALAPALAMQRRIAGETGSTMVQFSRSLGSAAGPVLLLLGVSSGLPSGLPQAFALAALVSLASAALCSLVLPQTLPVPAAAAPVKELEMDAGARKQLVSWISCFFMVRPFVTAGAEAATMLILEVGYGWSAVTSGLSISLASLASLLFAPLGADSPTRESMVFMTCAALSLLGCALVFDLKALGVGGLLVGDILLQSTAVPASAIAERWAKRAAAPNSTWSPSSFHLAALGSSSLSRFLAPPLVRALLVQGGRNPYGLLQLVLLTAAGYIAVRSCSLFWGMKAASPKREPKMPAQ</sequence>
<feature type="signal peptide" evidence="2">
    <location>
        <begin position="1"/>
        <end position="17"/>
    </location>
</feature>
<name>A0A812MHW3_9DINO</name>